<reference evidence="2 3" key="1">
    <citation type="submission" date="2019-06" db="EMBL/GenBank/DDBJ databases">
        <title>Whole genome shotgun sequence of Brevibacillus parabrevis NBRC 12334.</title>
        <authorList>
            <person name="Hosoyama A."/>
            <person name="Uohara A."/>
            <person name="Ohji S."/>
            <person name="Ichikawa N."/>
        </authorList>
    </citation>
    <scope>NUCLEOTIDE SEQUENCE [LARGE SCALE GENOMIC DNA]</scope>
    <source>
        <strain evidence="2 3">NBRC 12334</strain>
    </source>
</reference>
<dbReference type="InterPro" id="IPR001119">
    <property type="entry name" value="SLH_dom"/>
</dbReference>
<dbReference type="AlphaFoldDB" id="A0A4Y3PA11"/>
<gene>
    <name evidence="2" type="ORF">BPA01_08320</name>
</gene>
<feature type="domain" description="SLH" evidence="1">
    <location>
        <begin position="39"/>
        <end position="102"/>
    </location>
</feature>
<dbReference type="EMBL" id="BJMH01000003">
    <property type="protein sequence ID" value="GEB31252.1"/>
    <property type="molecule type" value="Genomic_DNA"/>
</dbReference>
<dbReference type="Proteomes" id="UP000316882">
    <property type="component" value="Unassembled WGS sequence"/>
</dbReference>
<sequence length="302" mass="33619">MKLIGKTLWTSLLLVGIAVVQNGGSESEVLRLHVAEAAAKSAPASDYANHPAKDAISHGLQKGYLWKYPDGKFHPEQTVTQSQFVASLVAIRQVSEKESVPALAAGHWAKDIYERAQKAGILANVPVNPNKLLTKEEAALLVFNAWKPFRGEKNPNLSNTGALITWGWMKAAPSGQPKFREDLPVLRGDAAEILRYLWTDKWQFEQGEKLADDFHRSLKIQNGRIAGKVPKGDANFKIRAIFFTKENGREGFVNNQSFNLSLDNIEHLSFTVISNANSADAGIYQYTKLPELDRKKTTQKFY</sequence>
<dbReference type="PROSITE" id="PS51272">
    <property type="entry name" value="SLH"/>
    <property type="match status" value="1"/>
</dbReference>
<organism evidence="2 3">
    <name type="scientific">Brevibacillus parabrevis</name>
    <dbReference type="NCBI Taxonomy" id="54914"/>
    <lineage>
        <taxon>Bacteria</taxon>
        <taxon>Bacillati</taxon>
        <taxon>Bacillota</taxon>
        <taxon>Bacilli</taxon>
        <taxon>Bacillales</taxon>
        <taxon>Paenibacillaceae</taxon>
        <taxon>Brevibacillus</taxon>
    </lineage>
</organism>
<dbReference type="Pfam" id="PF00395">
    <property type="entry name" value="SLH"/>
    <property type="match status" value="1"/>
</dbReference>
<dbReference type="RefSeq" id="WP_307723367.1">
    <property type="nucleotide sequence ID" value="NZ_BJMH01000003.1"/>
</dbReference>
<dbReference type="STRING" id="54914.AV540_14945"/>
<comment type="caution">
    <text evidence="2">The sequence shown here is derived from an EMBL/GenBank/DDBJ whole genome shotgun (WGS) entry which is preliminary data.</text>
</comment>
<proteinExistence type="predicted"/>
<name>A0A4Y3PA11_BREPA</name>
<evidence type="ECO:0000313" key="3">
    <source>
        <dbReference type="Proteomes" id="UP000316882"/>
    </source>
</evidence>
<keyword evidence="3" id="KW-1185">Reference proteome</keyword>
<protein>
    <recommendedName>
        <fullName evidence="1">SLH domain-containing protein</fullName>
    </recommendedName>
</protein>
<accession>A0A4Y3PA11</accession>
<evidence type="ECO:0000313" key="2">
    <source>
        <dbReference type="EMBL" id="GEB31252.1"/>
    </source>
</evidence>
<evidence type="ECO:0000259" key="1">
    <source>
        <dbReference type="PROSITE" id="PS51272"/>
    </source>
</evidence>